<evidence type="ECO:0000256" key="1">
    <source>
        <dbReference type="SAM" id="MobiDB-lite"/>
    </source>
</evidence>
<keyword evidence="3" id="KW-1185">Reference proteome</keyword>
<comment type="caution">
    <text evidence="2">The sequence shown here is derived from an EMBL/GenBank/DDBJ whole genome shotgun (WGS) entry which is preliminary data.</text>
</comment>
<reference evidence="2 3" key="1">
    <citation type="submission" date="2019-05" db="EMBL/GenBank/DDBJ databases">
        <title>Another draft genome of Portunus trituberculatus and its Hox gene families provides insights of decapod evolution.</title>
        <authorList>
            <person name="Jeong J.-H."/>
            <person name="Song I."/>
            <person name="Kim S."/>
            <person name="Choi T."/>
            <person name="Kim D."/>
            <person name="Ryu S."/>
            <person name="Kim W."/>
        </authorList>
    </citation>
    <scope>NUCLEOTIDE SEQUENCE [LARGE SCALE GENOMIC DNA]</scope>
    <source>
        <tissue evidence="2">Muscle</tissue>
    </source>
</reference>
<feature type="compositionally biased region" description="Pro residues" evidence="1">
    <location>
        <begin position="50"/>
        <end position="63"/>
    </location>
</feature>
<accession>A0A5B7DMM8</accession>
<evidence type="ECO:0000313" key="3">
    <source>
        <dbReference type="Proteomes" id="UP000324222"/>
    </source>
</evidence>
<gene>
    <name evidence="2" type="ORF">E2C01_015245</name>
</gene>
<dbReference type="EMBL" id="VSRR010001065">
    <property type="protein sequence ID" value="MPC22236.1"/>
    <property type="molecule type" value="Genomic_DNA"/>
</dbReference>
<evidence type="ECO:0000313" key="2">
    <source>
        <dbReference type="EMBL" id="MPC22236.1"/>
    </source>
</evidence>
<proteinExistence type="predicted"/>
<organism evidence="2 3">
    <name type="scientific">Portunus trituberculatus</name>
    <name type="common">Swimming crab</name>
    <name type="synonym">Neptunus trituberculatus</name>
    <dbReference type="NCBI Taxonomy" id="210409"/>
    <lineage>
        <taxon>Eukaryota</taxon>
        <taxon>Metazoa</taxon>
        <taxon>Ecdysozoa</taxon>
        <taxon>Arthropoda</taxon>
        <taxon>Crustacea</taxon>
        <taxon>Multicrustacea</taxon>
        <taxon>Malacostraca</taxon>
        <taxon>Eumalacostraca</taxon>
        <taxon>Eucarida</taxon>
        <taxon>Decapoda</taxon>
        <taxon>Pleocyemata</taxon>
        <taxon>Brachyura</taxon>
        <taxon>Eubrachyura</taxon>
        <taxon>Portunoidea</taxon>
        <taxon>Portunidae</taxon>
        <taxon>Portuninae</taxon>
        <taxon>Portunus</taxon>
    </lineage>
</organism>
<dbReference type="AlphaFoldDB" id="A0A5B7DMM8"/>
<name>A0A5B7DMM8_PORTR</name>
<sequence length="63" mass="6802">MNRKTRPGTEEIKAPLGEGNNCFTHHDSEHEDKALAVVQRDSGIESTPPLQTPPPPPPLPPPA</sequence>
<dbReference type="Proteomes" id="UP000324222">
    <property type="component" value="Unassembled WGS sequence"/>
</dbReference>
<feature type="compositionally biased region" description="Basic and acidic residues" evidence="1">
    <location>
        <begin position="24"/>
        <end position="34"/>
    </location>
</feature>
<protein>
    <submittedName>
        <fullName evidence="2">Uncharacterized protein</fullName>
    </submittedName>
</protein>
<feature type="region of interest" description="Disordered" evidence="1">
    <location>
        <begin position="1"/>
        <end position="63"/>
    </location>
</feature>